<name>A0ABR1T4L4_9PEZI</name>
<reference evidence="1 2" key="1">
    <citation type="submission" date="2023-01" db="EMBL/GenBank/DDBJ databases">
        <title>Analysis of 21 Apiospora genomes using comparative genomics revels a genus with tremendous synthesis potential of carbohydrate active enzymes and secondary metabolites.</title>
        <authorList>
            <person name="Sorensen T."/>
        </authorList>
    </citation>
    <scope>NUCLEOTIDE SEQUENCE [LARGE SCALE GENOMIC DNA]</scope>
    <source>
        <strain evidence="1 2">CBS 135458</strain>
    </source>
</reference>
<evidence type="ECO:0000313" key="2">
    <source>
        <dbReference type="Proteomes" id="UP001480595"/>
    </source>
</evidence>
<sequence length="109" mass="11965">MGSTSTQYEALAEQIESILQDPSAQVQDERTCRRLAAAARKLGVALEFPMETLRRFGYAHLQLPMALIGVETGLFAALAAEPRPFTSAELADKTAVNLRHPLKARLIRS</sequence>
<evidence type="ECO:0000313" key="1">
    <source>
        <dbReference type="EMBL" id="KAK8041529.1"/>
    </source>
</evidence>
<keyword evidence="2" id="KW-1185">Reference proteome</keyword>
<dbReference type="Proteomes" id="UP001480595">
    <property type="component" value="Unassembled WGS sequence"/>
</dbReference>
<dbReference type="GeneID" id="92099008"/>
<proteinExistence type="predicted"/>
<organism evidence="1 2">
    <name type="scientific">Apiospora phragmitis</name>
    <dbReference type="NCBI Taxonomy" id="2905665"/>
    <lineage>
        <taxon>Eukaryota</taxon>
        <taxon>Fungi</taxon>
        <taxon>Dikarya</taxon>
        <taxon>Ascomycota</taxon>
        <taxon>Pezizomycotina</taxon>
        <taxon>Sordariomycetes</taxon>
        <taxon>Xylariomycetidae</taxon>
        <taxon>Amphisphaeriales</taxon>
        <taxon>Apiosporaceae</taxon>
        <taxon>Apiospora</taxon>
    </lineage>
</organism>
<comment type="caution">
    <text evidence="1">The sequence shown here is derived from an EMBL/GenBank/DDBJ whole genome shotgun (WGS) entry which is preliminary data.</text>
</comment>
<protein>
    <submittedName>
        <fullName evidence="1">Uncharacterized protein</fullName>
    </submittedName>
</protein>
<gene>
    <name evidence="1" type="ORF">PG994_014536</name>
</gene>
<dbReference type="EMBL" id="JAQQWL010000015">
    <property type="protein sequence ID" value="KAK8041529.1"/>
    <property type="molecule type" value="Genomic_DNA"/>
</dbReference>
<dbReference type="RefSeq" id="XP_066709074.1">
    <property type="nucleotide sequence ID" value="XM_066865945.1"/>
</dbReference>
<accession>A0ABR1T4L4</accession>